<dbReference type="OMA" id="FHQLARH"/>
<comment type="cofactor">
    <cofactor evidence="1 8">
        <name>heme</name>
        <dbReference type="ChEBI" id="CHEBI:30413"/>
    </cofactor>
</comment>
<evidence type="ECO:0000256" key="4">
    <source>
        <dbReference type="ARBA" id="ARBA00022723"/>
    </source>
</evidence>
<dbReference type="GeneID" id="2900565"/>
<dbReference type="GO" id="GO:0016712">
    <property type="term" value="F:oxidoreductase activity, acting on paired donors, with incorporation or reduction of molecular oxygen, reduced flavin or flavoprotein as one donor, and incorporation of one atom of oxygen"/>
    <property type="evidence" value="ECO:0007669"/>
    <property type="project" value="InterPro"/>
</dbReference>
<dbReference type="EMBL" id="CR382135">
    <property type="protein sequence ID" value="CAG85755.2"/>
    <property type="molecule type" value="Genomic_DNA"/>
</dbReference>
<organism evidence="10 11">
    <name type="scientific">Debaryomyces hansenii (strain ATCC 36239 / CBS 767 / BCRC 21394 / JCM 1990 / NBRC 0083 / IGC 2968)</name>
    <name type="common">Yeast</name>
    <name type="synonym">Torulaspora hansenii</name>
    <dbReference type="NCBI Taxonomy" id="284592"/>
    <lineage>
        <taxon>Eukaryota</taxon>
        <taxon>Fungi</taxon>
        <taxon>Dikarya</taxon>
        <taxon>Ascomycota</taxon>
        <taxon>Saccharomycotina</taxon>
        <taxon>Pichiomycetes</taxon>
        <taxon>Debaryomycetaceae</taxon>
        <taxon>Debaryomyces</taxon>
    </lineage>
</organism>
<dbReference type="GO" id="GO:0020037">
    <property type="term" value="F:heme binding"/>
    <property type="evidence" value="ECO:0007669"/>
    <property type="project" value="InterPro"/>
</dbReference>
<dbReference type="PRINTS" id="PR00464">
    <property type="entry name" value="EP450II"/>
</dbReference>
<dbReference type="InterPro" id="IPR001128">
    <property type="entry name" value="Cyt_P450"/>
</dbReference>
<reference evidence="10 11" key="1">
    <citation type="journal article" date="2004" name="Nature">
        <title>Genome evolution in yeasts.</title>
        <authorList>
            <consortium name="Genolevures"/>
            <person name="Dujon B."/>
            <person name="Sherman D."/>
            <person name="Fischer G."/>
            <person name="Durrens P."/>
            <person name="Casaregola S."/>
            <person name="Lafontaine I."/>
            <person name="de Montigny J."/>
            <person name="Marck C."/>
            <person name="Neuveglise C."/>
            <person name="Talla E."/>
            <person name="Goffard N."/>
            <person name="Frangeul L."/>
            <person name="Aigle M."/>
            <person name="Anthouard V."/>
            <person name="Babour A."/>
            <person name="Barbe V."/>
            <person name="Barnay S."/>
            <person name="Blanchin S."/>
            <person name="Beckerich J.M."/>
            <person name="Beyne E."/>
            <person name="Bleykasten C."/>
            <person name="Boisrame A."/>
            <person name="Boyer J."/>
            <person name="Cattolico L."/>
            <person name="Confanioleri F."/>
            <person name="de Daruvar A."/>
            <person name="Despons L."/>
            <person name="Fabre E."/>
            <person name="Fairhead C."/>
            <person name="Ferry-Dumazet H."/>
            <person name="Groppi A."/>
            <person name="Hantraye F."/>
            <person name="Hennequin C."/>
            <person name="Jauniaux N."/>
            <person name="Joyet P."/>
            <person name="Kachouri R."/>
            <person name="Kerrest A."/>
            <person name="Koszul R."/>
            <person name="Lemaire M."/>
            <person name="Lesur I."/>
            <person name="Ma L."/>
            <person name="Muller H."/>
            <person name="Nicaud J.M."/>
            <person name="Nikolski M."/>
            <person name="Oztas S."/>
            <person name="Ozier-Kalogeropoulos O."/>
            <person name="Pellenz S."/>
            <person name="Potier S."/>
            <person name="Richard G.F."/>
            <person name="Straub M.L."/>
            <person name="Suleau A."/>
            <person name="Swennene D."/>
            <person name="Tekaia F."/>
            <person name="Wesolowski-Louvel M."/>
            <person name="Westhof E."/>
            <person name="Wirth B."/>
            <person name="Zeniou-Meyer M."/>
            <person name="Zivanovic I."/>
            <person name="Bolotin-Fukuhara M."/>
            <person name="Thierry A."/>
            <person name="Bouchier C."/>
            <person name="Caudron B."/>
            <person name="Scarpelli C."/>
            <person name="Gaillardin C."/>
            <person name="Weissenbach J."/>
            <person name="Wincker P."/>
            <person name="Souciet J.L."/>
        </authorList>
    </citation>
    <scope>NUCLEOTIDE SEQUENCE [LARGE SCALE GENOMIC DNA]</scope>
    <source>
        <strain evidence="11">ATCC 36239 / CBS 767 / BCRC 21394 / JCM 1990 / NBRC 0083 / IGC 2968</strain>
    </source>
</reference>
<dbReference type="CDD" id="cd11063">
    <property type="entry name" value="CYP52"/>
    <property type="match status" value="1"/>
</dbReference>
<proteinExistence type="inferred from homology"/>
<dbReference type="PROSITE" id="PS00086">
    <property type="entry name" value="CYTOCHROME_P450"/>
    <property type="match status" value="1"/>
</dbReference>
<dbReference type="InterPro" id="IPR002402">
    <property type="entry name" value="Cyt_P450_E_grp-II"/>
</dbReference>
<name>Q6BVP2_DEBHA</name>
<dbReference type="PRINTS" id="PR01239">
    <property type="entry name" value="EP450IICYP52"/>
</dbReference>
<evidence type="ECO:0000313" key="11">
    <source>
        <dbReference type="Proteomes" id="UP000000599"/>
    </source>
</evidence>
<dbReference type="AlphaFoldDB" id="Q6BVP2"/>
<dbReference type="InterPro" id="IPR036396">
    <property type="entry name" value="Cyt_P450_sf"/>
</dbReference>
<evidence type="ECO:0000256" key="9">
    <source>
        <dbReference type="RuleBase" id="RU000461"/>
    </source>
</evidence>
<dbReference type="SUPFAM" id="SSF48264">
    <property type="entry name" value="Cytochrome P450"/>
    <property type="match status" value="1"/>
</dbReference>
<dbReference type="InParanoid" id="Q6BVP2"/>
<evidence type="ECO:0000256" key="2">
    <source>
        <dbReference type="ARBA" id="ARBA00010617"/>
    </source>
</evidence>
<dbReference type="RefSeq" id="XP_457727.2">
    <property type="nucleotide sequence ID" value="XM_457727.1"/>
</dbReference>
<evidence type="ECO:0000256" key="7">
    <source>
        <dbReference type="ARBA" id="ARBA00023033"/>
    </source>
</evidence>
<sequence>MNWYIIIFIAYFVRRLIISCKNYWLARQWGCEPMQEFGGRFGIISLINVIKARREGFLVDYQKQTYIETDTDTIKSRLFHKQLIHTKNAENVKAVVATQYDDFSIGKRHKFFKPLLGNGIFASEGERWQHSRTMLRPQFARERVAHVQALEPHLQVFAKHVRKSEGGVFNIQILFHKLTIDAATEFLFGESVDSLRDASIGYESLPTDIDGKAGFDDAFNISQNYMMSRALAQDLYFLFDSKEFREANRKIHKFTGHYVHKALETTQEELDAKSRDGYIFLYELVKQTRDPIILQDELLSIMLAGRNTTASLLSFLFFELARNPEIWSKLKREVYEHFGNGDDVKLEKITFESMKKCTYLKWVINETLRMYPSVPQNFRVAKKDTTLPRGGGKDQQSPIFVPKGQFVLYTTYSMHRSEAYYGKDADVYRPERWENLRNIGWAYMPFSSGPRVCLGQQFALTEASYITIRLAQMFPNLESHDSKYPPPKLTNSTMRHLDGVFISLH</sequence>
<keyword evidence="4 8" id="KW-0479">Metal-binding</keyword>
<evidence type="ECO:0000256" key="1">
    <source>
        <dbReference type="ARBA" id="ARBA00001971"/>
    </source>
</evidence>
<evidence type="ECO:0000256" key="6">
    <source>
        <dbReference type="ARBA" id="ARBA00023004"/>
    </source>
</evidence>
<dbReference type="InterPro" id="IPR047146">
    <property type="entry name" value="Cyt_P450_E_CYP52_fungi"/>
</dbReference>
<keyword evidence="3 8" id="KW-0349">Heme</keyword>
<dbReference type="InterPro" id="IPR002974">
    <property type="entry name" value="Cyt_P450_E_CYP52_ascomycetes"/>
</dbReference>
<dbReference type="InterPro" id="IPR017972">
    <property type="entry name" value="Cyt_P450_CS"/>
</dbReference>
<evidence type="ECO:0000256" key="3">
    <source>
        <dbReference type="ARBA" id="ARBA00022617"/>
    </source>
</evidence>
<evidence type="ECO:0000256" key="5">
    <source>
        <dbReference type="ARBA" id="ARBA00023002"/>
    </source>
</evidence>
<dbReference type="PRINTS" id="PR00385">
    <property type="entry name" value="P450"/>
</dbReference>
<keyword evidence="6 8" id="KW-0408">Iron</keyword>
<dbReference type="eggNOG" id="KOG0157">
    <property type="taxonomic scope" value="Eukaryota"/>
</dbReference>
<gene>
    <name evidence="10" type="ordered locus">DEHA2C01100g</name>
</gene>
<keyword evidence="7 9" id="KW-0503">Monooxygenase</keyword>
<dbReference type="Pfam" id="PF00067">
    <property type="entry name" value="p450"/>
    <property type="match status" value="1"/>
</dbReference>
<dbReference type="KEGG" id="dha:DEHA2C01100g"/>
<dbReference type="Gene3D" id="1.10.630.10">
    <property type="entry name" value="Cytochrome P450"/>
    <property type="match status" value="1"/>
</dbReference>
<dbReference type="OrthoDB" id="1470350at2759"/>
<feature type="binding site" description="axial binding residue" evidence="8">
    <location>
        <position position="453"/>
    </location>
    <ligand>
        <name>heme</name>
        <dbReference type="ChEBI" id="CHEBI:30413"/>
    </ligand>
    <ligandPart>
        <name>Fe</name>
        <dbReference type="ChEBI" id="CHEBI:18248"/>
    </ligandPart>
</feature>
<evidence type="ECO:0000256" key="8">
    <source>
        <dbReference type="PIRSR" id="PIRSR602402-1"/>
    </source>
</evidence>
<accession>Q6BVP2</accession>
<dbReference type="STRING" id="284592.Q6BVP2"/>
<dbReference type="GO" id="GO:0005506">
    <property type="term" value="F:iron ion binding"/>
    <property type="evidence" value="ECO:0007669"/>
    <property type="project" value="InterPro"/>
</dbReference>
<comment type="similarity">
    <text evidence="2 9">Belongs to the cytochrome P450 family.</text>
</comment>
<dbReference type="PANTHER" id="PTHR24287">
    <property type="entry name" value="P450, PUTATIVE (EUROFUNG)-RELATED"/>
    <property type="match status" value="1"/>
</dbReference>
<dbReference type="Proteomes" id="UP000000599">
    <property type="component" value="Chromosome C"/>
</dbReference>
<protein>
    <submittedName>
        <fullName evidence="10">DEHA2C01100p</fullName>
    </submittedName>
</protein>
<dbReference type="FunCoup" id="Q6BVP2">
    <property type="interactions" value="1550"/>
</dbReference>
<keyword evidence="11" id="KW-1185">Reference proteome</keyword>
<dbReference type="PANTHER" id="PTHR24287:SF1">
    <property type="entry name" value="P450, PUTATIVE (EUROFUNG)-RELATED"/>
    <property type="match status" value="1"/>
</dbReference>
<keyword evidence="5 9" id="KW-0560">Oxidoreductase</keyword>
<evidence type="ECO:0000313" key="10">
    <source>
        <dbReference type="EMBL" id="CAG85755.2"/>
    </source>
</evidence>
<dbReference type="HOGENOM" id="CLU_001570_27_0_1"/>